<keyword evidence="1" id="KW-1133">Transmembrane helix</keyword>
<accession>A0A0G4J1D6</accession>
<keyword evidence="1" id="KW-0472">Membrane</keyword>
<reference evidence="3 5" key="2">
    <citation type="submission" date="2018-03" db="EMBL/GenBank/DDBJ databases">
        <authorList>
            <person name="Fogelqvist J."/>
        </authorList>
    </citation>
    <scope>NUCLEOTIDE SEQUENCE [LARGE SCALE GENOMIC DNA]</scope>
</reference>
<gene>
    <name evidence="2" type="ORF">PBRA_001933</name>
    <name evidence="3" type="ORF">PLBR_LOCUS8570</name>
</gene>
<proteinExistence type="predicted"/>
<feature type="transmembrane region" description="Helical" evidence="1">
    <location>
        <begin position="7"/>
        <end position="26"/>
    </location>
</feature>
<sequence length="172" mass="18058">MGCCKVICLVAFVILVGLGIAIYLLFPDLHPPVSASVAPSGLQFSQTSLAVTLDVHVNVTNRNRYDIDLVSGNVALSYRGNQISSTNALPTAVFPAKQLSTYVFQFVVNVKPTDPGDPATKALLAVVATCTSSATFTMDLAIAVNVKAGFIPFSIAIPPMDESITEPCVPAT</sequence>
<evidence type="ECO:0000313" key="5">
    <source>
        <dbReference type="Proteomes" id="UP000290189"/>
    </source>
</evidence>
<evidence type="ECO:0000256" key="1">
    <source>
        <dbReference type="SAM" id="Phobius"/>
    </source>
</evidence>
<keyword evidence="4" id="KW-1185">Reference proteome</keyword>
<name>A0A0G4J1D6_PLABS</name>
<dbReference type="EMBL" id="OVEO01000017">
    <property type="protein sequence ID" value="SPR01355.1"/>
    <property type="molecule type" value="Genomic_DNA"/>
</dbReference>
<organism evidence="2 4">
    <name type="scientific">Plasmodiophora brassicae</name>
    <name type="common">Clubroot disease agent</name>
    <dbReference type="NCBI Taxonomy" id="37360"/>
    <lineage>
        <taxon>Eukaryota</taxon>
        <taxon>Sar</taxon>
        <taxon>Rhizaria</taxon>
        <taxon>Endomyxa</taxon>
        <taxon>Phytomyxea</taxon>
        <taxon>Plasmodiophorida</taxon>
        <taxon>Plasmodiophoridae</taxon>
        <taxon>Plasmodiophora</taxon>
    </lineage>
</organism>
<evidence type="ECO:0008006" key="6">
    <source>
        <dbReference type="Google" id="ProtNLM"/>
    </source>
</evidence>
<dbReference type="AlphaFoldDB" id="A0A0G4J1D6"/>
<evidence type="ECO:0000313" key="2">
    <source>
        <dbReference type="EMBL" id="CEP01327.1"/>
    </source>
</evidence>
<keyword evidence="3" id="KW-0496">Mitochondrion</keyword>
<dbReference type="Proteomes" id="UP000039324">
    <property type="component" value="Unassembled WGS sequence"/>
</dbReference>
<geneLocation type="mitochondrion" evidence="3"/>
<evidence type="ECO:0000313" key="4">
    <source>
        <dbReference type="Proteomes" id="UP000039324"/>
    </source>
</evidence>
<dbReference type="Gene3D" id="2.60.40.1820">
    <property type="match status" value="1"/>
</dbReference>
<dbReference type="SUPFAM" id="SSF117070">
    <property type="entry name" value="LEA14-like"/>
    <property type="match status" value="1"/>
</dbReference>
<evidence type="ECO:0000313" key="3">
    <source>
        <dbReference type="EMBL" id="SPR01355.1"/>
    </source>
</evidence>
<protein>
    <recommendedName>
        <fullName evidence="6">Late embryogenesis abundant protein LEA-2 subgroup domain-containing protein</fullName>
    </recommendedName>
</protein>
<dbReference type="EMBL" id="CDSF01000112">
    <property type="protein sequence ID" value="CEP01327.1"/>
    <property type="molecule type" value="Genomic_DNA"/>
</dbReference>
<keyword evidence="1" id="KW-0812">Transmembrane</keyword>
<dbReference type="Proteomes" id="UP000290189">
    <property type="component" value="Unassembled WGS sequence"/>
</dbReference>
<reference evidence="2 4" key="1">
    <citation type="submission" date="2015-02" db="EMBL/GenBank/DDBJ databases">
        <authorList>
            <person name="Chooi Y.-H."/>
        </authorList>
    </citation>
    <scope>NUCLEOTIDE SEQUENCE [LARGE SCALE GENOMIC DNA]</scope>
    <source>
        <strain evidence="2">E3</strain>
    </source>
</reference>